<feature type="region of interest" description="Disordered" evidence="1">
    <location>
        <begin position="15"/>
        <end position="49"/>
    </location>
</feature>
<evidence type="ECO:0000313" key="3">
    <source>
        <dbReference type="Proteomes" id="UP000240760"/>
    </source>
</evidence>
<accession>A0A2T4BZE6</accession>
<feature type="compositionally biased region" description="Basic and acidic residues" evidence="1">
    <location>
        <begin position="30"/>
        <end position="49"/>
    </location>
</feature>
<protein>
    <submittedName>
        <fullName evidence="2">Uncharacterized protein</fullName>
    </submittedName>
</protein>
<sequence length="183" mass="19844">MRPAEATTIRLEVAPKQQQQQLRTVRGRGRMKETTMNHDQEWKSPEQDEKPVRQGVFFPFTRVAPLGWRESLPTGAKRVCAARAGDPQSFLGLCHASPIAAAVLGAAPPGPRHRPAPIGWHSGYLAGTATLGRVRMAAPAAPERLLAPCNTALGTPGGQWQRPRRRGSHQQPRRGCDPSTVAG</sequence>
<feature type="compositionally biased region" description="Basic residues" evidence="1">
    <location>
        <begin position="162"/>
        <end position="172"/>
    </location>
</feature>
<proteinExistence type="predicted"/>
<dbReference type="Proteomes" id="UP000240760">
    <property type="component" value="Unassembled WGS sequence"/>
</dbReference>
<dbReference type="AlphaFoldDB" id="A0A2T4BZE6"/>
<evidence type="ECO:0000313" key="2">
    <source>
        <dbReference type="EMBL" id="PTB74697.1"/>
    </source>
</evidence>
<dbReference type="EMBL" id="KZ679135">
    <property type="protein sequence ID" value="PTB74697.1"/>
    <property type="molecule type" value="Genomic_DNA"/>
</dbReference>
<evidence type="ECO:0000256" key="1">
    <source>
        <dbReference type="SAM" id="MobiDB-lite"/>
    </source>
</evidence>
<gene>
    <name evidence="2" type="ORF">M440DRAFT_101195</name>
</gene>
<organism evidence="2 3">
    <name type="scientific">Trichoderma longibrachiatum ATCC 18648</name>
    <dbReference type="NCBI Taxonomy" id="983965"/>
    <lineage>
        <taxon>Eukaryota</taxon>
        <taxon>Fungi</taxon>
        <taxon>Dikarya</taxon>
        <taxon>Ascomycota</taxon>
        <taxon>Pezizomycotina</taxon>
        <taxon>Sordariomycetes</taxon>
        <taxon>Hypocreomycetidae</taxon>
        <taxon>Hypocreales</taxon>
        <taxon>Hypocreaceae</taxon>
        <taxon>Trichoderma</taxon>
    </lineage>
</organism>
<name>A0A2T4BZE6_TRILO</name>
<keyword evidence="3" id="KW-1185">Reference proteome</keyword>
<feature type="region of interest" description="Disordered" evidence="1">
    <location>
        <begin position="150"/>
        <end position="183"/>
    </location>
</feature>
<reference evidence="2 3" key="1">
    <citation type="submission" date="2016-07" db="EMBL/GenBank/DDBJ databases">
        <title>Multiple horizontal gene transfer events from other fungi enriched the ability of initially mycotrophic Trichoderma (Ascomycota) to feed on dead plant biomass.</title>
        <authorList>
            <consortium name="DOE Joint Genome Institute"/>
            <person name="Aerts A."/>
            <person name="Atanasova L."/>
            <person name="Chenthamara K."/>
            <person name="Zhang J."/>
            <person name="Grujic M."/>
            <person name="Henrissat B."/>
            <person name="Kuo A."/>
            <person name="Salamov A."/>
            <person name="Lipzen A."/>
            <person name="Labutti K."/>
            <person name="Barry K."/>
            <person name="Miao Y."/>
            <person name="Rahimi M.J."/>
            <person name="Shen Q."/>
            <person name="Grigoriev I.V."/>
            <person name="Kubicek C.P."/>
            <person name="Druzhinina I.S."/>
        </authorList>
    </citation>
    <scope>NUCLEOTIDE SEQUENCE [LARGE SCALE GENOMIC DNA]</scope>
    <source>
        <strain evidence="2 3">ATCC 18648</strain>
    </source>
</reference>